<keyword evidence="2" id="KW-1185">Reference proteome</keyword>
<reference evidence="1" key="1">
    <citation type="submission" date="2020-06" db="EMBL/GenBank/DDBJ databases">
        <authorList>
            <consortium name="Plant Systems Biology data submission"/>
        </authorList>
    </citation>
    <scope>NUCLEOTIDE SEQUENCE</scope>
    <source>
        <strain evidence="1">D6</strain>
    </source>
</reference>
<dbReference type="Proteomes" id="UP001153069">
    <property type="component" value="Unassembled WGS sequence"/>
</dbReference>
<accession>A0A9N8HM80</accession>
<gene>
    <name evidence="1" type="ORF">SEMRO_976_G226910.1</name>
</gene>
<protein>
    <submittedName>
        <fullName evidence="1">Uncharacterized protein</fullName>
    </submittedName>
</protein>
<dbReference type="EMBL" id="CAICTM010000974">
    <property type="protein sequence ID" value="CAB9518951.1"/>
    <property type="molecule type" value="Genomic_DNA"/>
</dbReference>
<name>A0A9N8HM80_9STRA</name>
<proteinExistence type="predicted"/>
<evidence type="ECO:0000313" key="1">
    <source>
        <dbReference type="EMBL" id="CAB9518951.1"/>
    </source>
</evidence>
<sequence length="205" mass="23892">MYNQQAFEAFVRAKGDVFPFNQLKKTRSSFRTRWVLLKSPSPTGIIYRPTKLFALPASCIRNDLLQEGIIAGNYLPLPPDYCDVLDCMEWWGRGVDPKWEQSILGMFEYYLANPEIFSIAGRKELFYDCITLHIETKYSYIDGLNKTQEMEYWPVYFGYLYESTTDYFELATASIRYADNRLWVLHHYHNTANSGGATPDEVHSD</sequence>
<organism evidence="1 2">
    <name type="scientific">Seminavis robusta</name>
    <dbReference type="NCBI Taxonomy" id="568900"/>
    <lineage>
        <taxon>Eukaryota</taxon>
        <taxon>Sar</taxon>
        <taxon>Stramenopiles</taxon>
        <taxon>Ochrophyta</taxon>
        <taxon>Bacillariophyta</taxon>
        <taxon>Bacillariophyceae</taxon>
        <taxon>Bacillariophycidae</taxon>
        <taxon>Naviculales</taxon>
        <taxon>Naviculaceae</taxon>
        <taxon>Seminavis</taxon>
    </lineage>
</organism>
<evidence type="ECO:0000313" key="2">
    <source>
        <dbReference type="Proteomes" id="UP001153069"/>
    </source>
</evidence>
<comment type="caution">
    <text evidence="1">The sequence shown here is derived from an EMBL/GenBank/DDBJ whole genome shotgun (WGS) entry which is preliminary data.</text>
</comment>
<dbReference type="AlphaFoldDB" id="A0A9N8HM80"/>